<gene>
    <name evidence="2" type="ORF">FIV46_05915</name>
</gene>
<keyword evidence="3" id="KW-1185">Reference proteome</keyword>
<feature type="transmembrane region" description="Helical" evidence="1">
    <location>
        <begin position="197"/>
        <end position="222"/>
    </location>
</feature>
<dbReference type="OrthoDB" id="7058709at2"/>
<keyword evidence="1" id="KW-1133">Transmembrane helix</keyword>
<keyword evidence="1" id="KW-0812">Transmembrane</keyword>
<name>A0A501PPP0_9PROT</name>
<accession>A0A501PPP0</accession>
<dbReference type="EMBL" id="VFIY01000005">
    <property type="protein sequence ID" value="TPD61741.1"/>
    <property type="molecule type" value="Genomic_DNA"/>
</dbReference>
<keyword evidence="1" id="KW-0472">Membrane</keyword>
<evidence type="ECO:0000256" key="1">
    <source>
        <dbReference type="SAM" id="Phobius"/>
    </source>
</evidence>
<dbReference type="Proteomes" id="UP000319148">
    <property type="component" value="Unassembled WGS sequence"/>
</dbReference>
<evidence type="ECO:0000313" key="3">
    <source>
        <dbReference type="Proteomes" id="UP000319148"/>
    </source>
</evidence>
<feature type="transmembrane region" description="Helical" evidence="1">
    <location>
        <begin position="6"/>
        <end position="27"/>
    </location>
</feature>
<organism evidence="2 3">
    <name type="scientific">Emcibacter nanhaiensis</name>
    <dbReference type="NCBI Taxonomy" id="1505037"/>
    <lineage>
        <taxon>Bacteria</taxon>
        <taxon>Pseudomonadati</taxon>
        <taxon>Pseudomonadota</taxon>
        <taxon>Alphaproteobacteria</taxon>
        <taxon>Emcibacterales</taxon>
        <taxon>Emcibacteraceae</taxon>
        <taxon>Emcibacter</taxon>
    </lineage>
</organism>
<dbReference type="RefSeq" id="WP_139939406.1">
    <property type="nucleotide sequence ID" value="NZ_JBHSYP010000003.1"/>
</dbReference>
<proteinExistence type="predicted"/>
<evidence type="ECO:0000313" key="2">
    <source>
        <dbReference type="EMBL" id="TPD61741.1"/>
    </source>
</evidence>
<sequence>MEDFSLQNIIYLVVGGLIGSGIQWLFGNISNKTSVLKYIVETNNIGVSTDDKTFGSVRVTWQDNNVRNLYITNFVVENGTSKDFENIKFKIYSGDNTLLLNESAVVVDEPYVIPKEEHYEERLHIPKDHEPNQQQIDEYYHSREYELGVFNRGKRLKFSYLCTNPNDDNPPEVFISTPSKGIRLKQNLVPYLVMKPLFGVSVTSSIIVALLLSAVVVILSGLWIKDVWIVASICMIFGLTGQVFAALFCRIFKFLRDLIAG</sequence>
<reference evidence="3" key="1">
    <citation type="submission" date="2019-06" db="EMBL/GenBank/DDBJ databases">
        <title>The complete genome of Emcibacter congregatus ZYLT.</title>
        <authorList>
            <person name="Zhao Z."/>
        </authorList>
    </citation>
    <scope>NUCLEOTIDE SEQUENCE [LARGE SCALE GENOMIC DNA]</scope>
    <source>
        <strain evidence="3">MCCC 1A06723</strain>
    </source>
</reference>
<feature type="transmembrane region" description="Helical" evidence="1">
    <location>
        <begin position="228"/>
        <end position="249"/>
    </location>
</feature>
<comment type="caution">
    <text evidence="2">The sequence shown here is derived from an EMBL/GenBank/DDBJ whole genome shotgun (WGS) entry which is preliminary data.</text>
</comment>
<dbReference type="AlphaFoldDB" id="A0A501PPP0"/>
<protein>
    <submittedName>
        <fullName evidence="2">Uncharacterized protein</fullName>
    </submittedName>
</protein>